<comment type="caution">
    <text evidence="1">The sequence shown here is derived from an EMBL/GenBank/DDBJ whole genome shotgun (WGS) entry which is preliminary data.</text>
</comment>
<organism evidence="1 2">
    <name type="scientific">Niallia hominis</name>
    <dbReference type="NCBI Taxonomy" id="3133173"/>
    <lineage>
        <taxon>Bacteria</taxon>
        <taxon>Bacillati</taxon>
        <taxon>Bacillota</taxon>
        <taxon>Bacilli</taxon>
        <taxon>Bacillales</taxon>
        <taxon>Bacillaceae</taxon>
        <taxon>Niallia</taxon>
    </lineage>
</organism>
<proteinExistence type="predicted"/>
<accession>A0ABV1F0S1</accession>
<sequence>MNSVLLTIKIRHSKRLATKYSQKSNRAKGGLERNHYFQKYIFYYNKANLLEEGRNKEEII</sequence>
<dbReference type="EMBL" id="JBBMFN010000038">
    <property type="protein sequence ID" value="MEQ2466946.1"/>
    <property type="molecule type" value="Genomic_DNA"/>
</dbReference>
<keyword evidence="2" id="KW-1185">Reference proteome</keyword>
<name>A0ABV1F0S1_9BACI</name>
<reference evidence="1 2" key="1">
    <citation type="submission" date="2024-03" db="EMBL/GenBank/DDBJ databases">
        <title>Human intestinal bacterial collection.</title>
        <authorList>
            <person name="Pauvert C."/>
            <person name="Hitch T.C.A."/>
            <person name="Clavel T."/>
        </authorList>
    </citation>
    <scope>NUCLEOTIDE SEQUENCE [LARGE SCALE GENOMIC DNA]</scope>
    <source>
        <strain evidence="1 2">CLA-SR-H024</strain>
    </source>
</reference>
<evidence type="ECO:0008006" key="3">
    <source>
        <dbReference type="Google" id="ProtNLM"/>
    </source>
</evidence>
<evidence type="ECO:0000313" key="1">
    <source>
        <dbReference type="EMBL" id="MEQ2466946.1"/>
    </source>
</evidence>
<dbReference type="RefSeq" id="WP_031540268.1">
    <property type="nucleotide sequence ID" value="NZ_JBBMFN010000038.1"/>
</dbReference>
<protein>
    <recommendedName>
        <fullName evidence="3">Ribosomal protein L20</fullName>
    </recommendedName>
</protein>
<dbReference type="Proteomes" id="UP001465426">
    <property type="component" value="Unassembled WGS sequence"/>
</dbReference>
<gene>
    <name evidence="1" type="ORF">WMO63_14905</name>
</gene>
<evidence type="ECO:0000313" key="2">
    <source>
        <dbReference type="Proteomes" id="UP001465426"/>
    </source>
</evidence>